<evidence type="ECO:0000313" key="1">
    <source>
        <dbReference type="EMBL" id="RMZ93539.1"/>
    </source>
</evidence>
<proteinExistence type="predicted"/>
<name>A0A3M7P3M6_BRAPC</name>
<dbReference type="EMBL" id="REGN01013734">
    <property type="protein sequence ID" value="RMZ93539.1"/>
    <property type="molecule type" value="Genomic_DNA"/>
</dbReference>
<dbReference type="Proteomes" id="UP000276133">
    <property type="component" value="Unassembled WGS sequence"/>
</dbReference>
<keyword evidence="2" id="KW-1185">Reference proteome</keyword>
<protein>
    <submittedName>
        <fullName evidence="1">Uncharacterized protein</fullName>
    </submittedName>
</protein>
<sequence>MESRKKIIQIFVYNASNKEDQTNQICRKVFLLNLEPARKNSIFVRPFKFKRLLNGLMYARGN</sequence>
<dbReference type="AlphaFoldDB" id="A0A3M7P3M6"/>
<evidence type="ECO:0000313" key="2">
    <source>
        <dbReference type="Proteomes" id="UP000276133"/>
    </source>
</evidence>
<organism evidence="1 2">
    <name type="scientific">Brachionus plicatilis</name>
    <name type="common">Marine rotifer</name>
    <name type="synonym">Brachionus muelleri</name>
    <dbReference type="NCBI Taxonomy" id="10195"/>
    <lineage>
        <taxon>Eukaryota</taxon>
        <taxon>Metazoa</taxon>
        <taxon>Spiralia</taxon>
        <taxon>Gnathifera</taxon>
        <taxon>Rotifera</taxon>
        <taxon>Eurotatoria</taxon>
        <taxon>Monogononta</taxon>
        <taxon>Pseudotrocha</taxon>
        <taxon>Ploima</taxon>
        <taxon>Brachionidae</taxon>
        <taxon>Brachionus</taxon>
    </lineage>
</organism>
<comment type="caution">
    <text evidence="1">The sequence shown here is derived from an EMBL/GenBank/DDBJ whole genome shotgun (WGS) entry which is preliminary data.</text>
</comment>
<accession>A0A3M7P3M6</accession>
<reference evidence="1 2" key="1">
    <citation type="journal article" date="2018" name="Sci. Rep.">
        <title>Genomic signatures of local adaptation to the degree of environmental predictability in rotifers.</title>
        <authorList>
            <person name="Franch-Gras L."/>
            <person name="Hahn C."/>
            <person name="Garcia-Roger E.M."/>
            <person name="Carmona M.J."/>
            <person name="Serra M."/>
            <person name="Gomez A."/>
        </authorList>
    </citation>
    <scope>NUCLEOTIDE SEQUENCE [LARGE SCALE GENOMIC DNA]</scope>
    <source>
        <strain evidence="1">HYR1</strain>
    </source>
</reference>
<gene>
    <name evidence="1" type="ORF">BpHYR1_046896</name>
</gene>